<dbReference type="RefSeq" id="WP_100202375.1">
    <property type="nucleotide sequence ID" value="NZ_PGGW01000051.1"/>
</dbReference>
<dbReference type="AlphaFoldDB" id="A0A2M8LYD7"/>
<comment type="caution">
    <text evidence="2">The sequence shown here is derived from an EMBL/GenBank/DDBJ whole genome shotgun (WGS) entry which is preliminary data.</text>
</comment>
<evidence type="ECO:0000313" key="3">
    <source>
        <dbReference type="Proteomes" id="UP000230407"/>
    </source>
</evidence>
<protein>
    <submittedName>
        <fullName evidence="2">Peptidase</fullName>
    </submittedName>
</protein>
<gene>
    <name evidence="2" type="ORF">CUT44_15060</name>
</gene>
<dbReference type="InterPro" id="IPR012338">
    <property type="entry name" value="Beta-lactam/transpept-like"/>
</dbReference>
<dbReference type="PANTHER" id="PTHR46825:SF7">
    <property type="entry name" value="D-ALANYL-D-ALANINE CARBOXYPEPTIDASE"/>
    <property type="match status" value="1"/>
</dbReference>
<dbReference type="PANTHER" id="PTHR46825">
    <property type="entry name" value="D-ALANYL-D-ALANINE-CARBOXYPEPTIDASE/ENDOPEPTIDASE AMPH"/>
    <property type="match status" value="1"/>
</dbReference>
<organism evidence="2 3">
    <name type="scientific">Streptomyces carminius</name>
    <dbReference type="NCBI Taxonomy" id="2665496"/>
    <lineage>
        <taxon>Bacteria</taxon>
        <taxon>Bacillati</taxon>
        <taxon>Actinomycetota</taxon>
        <taxon>Actinomycetes</taxon>
        <taxon>Kitasatosporales</taxon>
        <taxon>Streptomycetaceae</taxon>
        <taxon>Streptomyces</taxon>
    </lineage>
</organism>
<dbReference type="SUPFAM" id="SSF56601">
    <property type="entry name" value="beta-lactamase/transpeptidase-like"/>
    <property type="match status" value="1"/>
</dbReference>
<evidence type="ECO:0000313" key="2">
    <source>
        <dbReference type="EMBL" id="PJE96973.1"/>
    </source>
</evidence>
<dbReference type="Proteomes" id="UP000230407">
    <property type="component" value="Unassembled WGS sequence"/>
</dbReference>
<feature type="domain" description="Beta-lactamase-related" evidence="1">
    <location>
        <begin position="75"/>
        <end position="380"/>
    </location>
</feature>
<name>A0A2M8LYD7_9ACTN</name>
<evidence type="ECO:0000259" key="1">
    <source>
        <dbReference type="Pfam" id="PF00144"/>
    </source>
</evidence>
<sequence>MTTRQRKTRKNTRWSRATSVRAGLALAGVGAIGATTLTGLSTDAMATGERTAKAGAAAHHGERAQLRKDARAVLETGVTGLTVRVQDERRRSTTVRAGVADLRGNRPVPYDAHYRIGSDTKTFTAVLVLQLVAEGKLDLDDTVEQWLPGLVQGNGNDGSRITVRNLLQQTSGLANYTNLQFQSLETMKQDFLANRYTSLAPEERVKLAMTVAPEWLPDAADPGSETRWSYSNTNYVLAGMIIEKITGNSWEREVRDRIVKPLRLKDTFAPGTSARIPRPTATAYTKFPGEKRLTETTEQANAWSDGAVISTTADMNTFLRALLGGRLLPAGQLAEMKRTVPAEGFTSTPGTTYGLGIAWRPAEGCDKGVWSHGGKSFGTVSETAVTDDGRRSGASAAFTINFDDTDKHIAQDDATQRMLVRALCE</sequence>
<dbReference type="InterPro" id="IPR001466">
    <property type="entry name" value="Beta-lactam-related"/>
</dbReference>
<accession>A0A2M8LYD7</accession>
<proteinExistence type="predicted"/>
<dbReference type="Gene3D" id="3.40.710.10">
    <property type="entry name" value="DD-peptidase/beta-lactamase superfamily"/>
    <property type="match status" value="1"/>
</dbReference>
<dbReference type="InterPro" id="IPR050491">
    <property type="entry name" value="AmpC-like"/>
</dbReference>
<dbReference type="Pfam" id="PF00144">
    <property type="entry name" value="Beta-lactamase"/>
    <property type="match status" value="1"/>
</dbReference>
<keyword evidence="3" id="KW-1185">Reference proteome</keyword>
<dbReference type="EMBL" id="PGGW01000051">
    <property type="protein sequence ID" value="PJE96973.1"/>
    <property type="molecule type" value="Genomic_DNA"/>
</dbReference>
<reference evidence="2 3" key="1">
    <citation type="submission" date="2017-11" db="EMBL/GenBank/DDBJ databases">
        <title>Streptomyces carmine sp. nov., a novel actinomycete isolated from Sophora alopecuroides in Xinjiang, China.</title>
        <authorList>
            <person name="Wang Y."/>
            <person name="Luo X."/>
            <person name="Wan C."/>
            <person name="Zhang L."/>
        </authorList>
    </citation>
    <scope>NUCLEOTIDE SEQUENCE [LARGE SCALE GENOMIC DNA]</scope>
    <source>
        <strain evidence="2 3">TRM SA0054</strain>
    </source>
</reference>